<dbReference type="Pfam" id="PF12222">
    <property type="entry name" value="PNGaseA"/>
    <property type="match status" value="1"/>
</dbReference>
<evidence type="ECO:0000313" key="4">
    <source>
        <dbReference type="Proteomes" id="UP000070700"/>
    </source>
</evidence>
<dbReference type="InParanoid" id="A0A194XF06"/>
<feature type="signal peptide" evidence="1">
    <location>
        <begin position="1"/>
        <end position="17"/>
    </location>
</feature>
<gene>
    <name evidence="3" type="ORF">LY89DRAFT_582181</name>
</gene>
<keyword evidence="1" id="KW-0732">Signal</keyword>
<dbReference type="KEGG" id="psco:LY89DRAFT_582181"/>
<reference evidence="3 4" key="1">
    <citation type="submission" date="2015-10" db="EMBL/GenBank/DDBJ databases">
        <title>Full genome of DAOMC 229536 Phialocephala scopiformis, a fungal endophyte of spruce producing the potent anti-insectan compound rugulosin.</title>
        <authorList>
            <consortium name="DOE Joint Genome Institute"/>
            <person name="Walker A.K."/>
            <person name="Frasz S.L."/>
            <person name="Seifert K.A."/>
            <person name="Miller J.D."/>
            <person name="Mondo S.J."/>
            <person name="Labutti K."/>
            <person name="Lipzen A."/>
            <person name="Dockter R."/>
            <person name="Kennedy M."/>
            <person name="Grigoriev I.V."/>
            <person name="Spatafora J.W."/>
        </authorList>
    </citation>
    <scope>NUCLEOTIDE SEQUENCE [LARGE SCALE GENOMIC DNA]</scope>
    <source>
        <strain evidence="3 4">CBS 120377</strain>
    </source>
</reference>
<accession>A0A194XF06</accession>
<evidence type="ECO:0000313" key="3">
    <source>
        <dbReference type="EMBL" id="KUJ18719.1"/>
    </source>
</evidence>
<dbReference type="Proteomes" id="UP000070700">
    <property type="component" value="Unassembled WGS sequence"/>
</dbReference>
<dbReference type="RefSeq" id="XP_018073074.1">
    <property type="nucleotide sequence ID" value="XM_018209150.1"/>
</dbReference>
<evidence type="ECO:0000259" key="2">
    <source>
        <dbReference type="Pfam" id="PF12222"/>
    </source>
</evidence>
<dbReference type="OrthoDB" id="1612078at2759"/>
<dbReference type="EMBL" id="KQ947412">
    <property type="protein sequence ID" value="KUJ18719.1"/>
    <property type="molecule type" value="Genomic_DNA"/>
</dbReference>
<dbReference type="InterPro" id="IPR021102">
    <property type="entry name" value="PNGase_A"/>
</dbReference>
<dbReference type="PANTHER" id="PTHR31104">
    <property type="entry name" value="PEPTIDE-N4-(N-ACETYL-BETA-GLUCOSAMINYL)ASPARAGINE AMIDASE A PROTEIN"/>
    <property type="match status" value="1"/>
</dbReference>
<protein>
    <recommendedName>
        <fullName evidence="2">Peptide N-acetyl-beta-D-glucosaminyl asparaginase amidase A N-terminal domain-containing protein</fullName>
    </recommendedName>
</protein>
<evidence type="ECO:0000256" key="1">
    <source>
        <dbReference type="SAM" id="SignalP"/>
    </source>
</evidence>
<feature type="chain" id="PRO_5008268218" description="Peptide N-acetyl-beta-D-glucosaminyl asparaginase amidase A N-terminal domain-containing protein" evidence="1">
    <location>
        <begin position="18"/>
        <end position="717"/>
    </location>
</feature>
<dbReference type="InterPro" id="IPR056948">
    <property type="entry name" value="PNGaseA_N"/>
</dbReference>
<keyword evidence="4" id="KW-1185">Reference proteome</keyword>
<name>A0A194XF06_MOLSC</name>
<dbReference type="AlphaFoldDB" id="A0A194XF06"/>
<feature type="domain" description="Peptide N-acetyl-beta-D-glucosaminyl asparaginase amidase A N-terminal" evidence="2">
    <location>
        <begin position="127"/>
        <end position="450"/>
    </location>
</feature>
<proteinExistence type="predicted"/>
<dbReference type="Pfam" id="PF25156">
    <property type="entry name" value="PNGase_A_C"/>
    <property type="match status" value="1"/>
</dbReference>
<sequence>MGIVQVVLLVIVVGSIALAVLESFSKDGYWKDCEVGEEKYFRTNPIAKGEAVHVHVVRDLEIRQESNSAASFISITTDSSTISATAAAATPQRVFQVDAPVLGAGGFVFDGDNVTTSTVGASADGTTGQACSVTLMEFSFAESFGKPFVGNYTPPACMGNSNTVMMNFSVTSKGTQFDRLAIMYFGDTEAFRTSTAEPKRNGITWEYVKDMSHMMYFWKTPQKVIFDLPNQTTANLTGAYNTTLTATFFTAKQAVSPATMILPISARLGINASQPSDFSLPASNATNTISDFPRNANRAIVTLSTTGQGNEEFWWSNALQSDVLTYNASGGTLFGFSPFREVQLHIDGQMAGVQWPFPIIFTGGVVPAFWSPMVGIDAFDLKEAEVEISPWLPMLCDGNPHTFSINVVGLDDNGSTSATMSKSVGSSWLVTGKIFIWQDDANSITTGSMPTVSASDPTVAVSQSLAKNSTGANDTLQYTVSVSRKFSVSSTLTTQNSSVTSSWSQTLSHTDNGTFLAGGNIQTNFITTTGRDVATLGAATPYTCEYSFPMFANSTAVQLPNGTTTFNATIQRTKIMDTNGRGVAPSGLQPFAVIPQSADLVLTLAGTTRVDSQNGTAFLFLDNNNGNNSFSFGNTVQSLRFGGKSAAGALGMEPDVELYFRSVEVSNGSTVSDTERLVGKSTVGNKVVSNGVVRRVDAGVGRNAQGVLMPGFGGDDG</sequence>
<organism evidence="3 4">
    <name type="scientific">Mollisia scopiformis</name>
    <name type="common">Conifer needle endophyte fungus</name>
    <name type="synonym">Phialocephala scopiformis</name>
    <dbReference type="NCBI Taxonomy" id="149040"/>
    <lineage>
        <taxon>Eukaryota</taxon>
        <taxon>Fungi</taxon>
        <taxon>Dikarya</taxon>
        <taxon>Ascomycota</taxon>
        <taxon>Pezizomycotina</taxon>
        <taxon>Leotiomycetes</taxon>
        <taxon>Helotiales</taxon>
        <taxon>Mollisiaceae</taxon>
        <taxon>Mollisia</taxon>
    </lineage>
</organism>
<dbReference type="GeneID" id="28818876"/>